<dbReference type="Proteomes" id="UP001228044">
    <property type="component" value="Unassembled WGS sequence"/>
</dbReference>
<comment type="similarity">
    <text evidence="2">Belongs to the oxygen-dependent FAD-linked oxidoreductase family.</text>
</comment>
<evidence type="ECO:0000256" key="3">
    <source>
        <dbReference type="ARBA" id="ARBA00022630"/>
    </source>
</evidence>
<evidence type="ECO:0000259" key="6">
    <source>
        <dbReference type="PROSITE" id="PS51387"/>
    </source>
</evidence>
<dbReference type="SUPFAM" id="SSF56176">
    <property type="entry name" value="FAD-binding/transporter-associated domain-like"/>
    <property type="match status" value="1"/>
</dbReference>
<dbReference type="InterPro" id="IPR050416">
    <property type="entry name" value="FAD-linked_Oxidoreductase"/>
</dbReference>
<dbReference type="InterPro" id="IPR006093">
    <property type="entry name" value="Oxy_OxRdtase_FAD_BS"/>
</dbReference>
<accession>A0ABT8DQA3</accession>
<dbReference type="RefSeq" id="WP_290358824.1">
    <property type="nucleotide sequence ID" value="NZ_JAUHHC010000002.1"/>
</dbReference>
<evidence type="ECO:0000256" key="2">
    <source>
        <dbReference type="ARBA" id="ARBA00005466"/>
    </source>
</evidence>
<evidence type="ECO:0000256" key="5">
    <source>
        <dbReference type="ARBA" id="ARBA00023002"/>
    </source>
</evidence>
<dbReference type="InterPro" id="IPR012951">
    <property type="entry name" value="BBE"/>
</dbReference>
<keyword evidence="8" id="KW-1185">Reference proteome</keyword>
<evidence type="ECO:0000256" key="1">
    <source>
        <dbReference type="ARBA" id="ARBA00001974"/>
    </source>
</evidence>
<dbReference type="Pfam" id="PF01565">
    <property type="entry name" value="FAD_binding_4"/>
    <property type="match status" value="1"/>
</dbReference>
<dbReference type="InterPro" id="IPR016166">
    <property type="entry name" value="FAD-bd_PCMH"/>
</dbReference>
<organism evidence="7 8">
    <name type="scientific">Roseateles violae</name>
    <dbReference type="NCBI Taxonomy" id="3058042"/>
    <lineage>
        <taxon>Bacteria</taxon>
        <taxon>Pseudomonadati</taxon>
        <taxon>Pseudomonadota</taxon>
        <taxon>Betaproteobacteria</taxon>
        <taxon>Burkholderiales</taxon>
        <taxon>Sphaerotilaceae</taxon>
        <taxon>Roseateles</taxon>
    </lineage>
</organism>
<dbReference type="PROSITE" id="PS00862">
    <property type="entry name" value="OX2_COVAL_FAD"/>
    <property type="match status" value="1"/>
</dbReference>
<keyword evidence="3" id="KW-0285">Flavoprotein</keyword>
<dbReference type="InterPro" id="IPR006094">
    <property type="entry name" value="Oxid_FAD_bind_N"/>
</dbReference>
<keyword evidence="4" id="KW-0274">FAD</keyword>
<evidence type="ECO:0000313" key="8">
    <source>
        <dbReference type="Proteomes" id="UP001228044"/>
    </source>
</evidence>
<dbReference type="InterPro" id="IPR036318">
    <property type="entry name" value="FAD-bd_PCMH-like_sf"/>
</dbReference>
<dbReference type="Gene3D" id="3.40.462.20">
    <property type="match status" value="1"/>
</dbReference>
<dbReference type="PROSITE" id="PS51387">
    <property type="entry name" value="FAD_PCMH"/>
    <property type="match status" value="1"/>
</dbReference>
<comment type="cofactor">
    <cofactor evidence="1">
        <name>FAD</name>
        <dbReference type="ChEBI" id="CHEBI:57692"/>
    </cofactor>
</comment>
<dbReference type="EMBL" id="JAUHHC010000002">
    <property type="protein sequence ID" value="MDN3920531.1"/>
    <property type="molecule type" value="Genomic_DNA"/>
</dbReference>
<dbReference type="Gene3D" id="3.30.43.10">
    <property type="entry name" value="Uridine Diphospho-n-acetylenolpyruvylglucosamine Reductase, domain 2"/>
    <property type="match status" value="1"/>
</dbReference>
<comment type="caution">
    <text evidence="7">The sequence shown here is derived from an EMBL/GenBank/DDBJ whole genome shotgun (WGS) entry which is preliminary data.</text>
</comment>
<sequence length="467" mass="48434">MAGPASGAWDALAARLQGRLLRPGEADFDRYARVANARYDAVTPLALLRCAATADVVTALAFAREQKLPLVPRGGGHGYLGNGTIAGGLVIDCGPLDGVSLDGTIATVGAGAKLADVYEALIARGRCIASGSCVTVGIAGITQGGGFGIVDRAYGLSCDALLSARLVSADGRELLCDAEHNADLFWALRGGGGGQFGIVTEFRFATHAITPLTRFRAQFPLGDLPAVLDAWQRWPQQGLPDAVWSQLVLSPNGVCTLWGVAAGTPELLAPHWPPLLERITRTPLTPASVETSGYRELMLGDCAGLSSAQCHLPSQHEQGRLARVAMAASSDFFDAPLPPAGIAALQAAVQARGGRAGAVILNLMGGAIARVAPEATAFPHRGALFSAQYVAEYAPGTAAATLDEAAVWTHGLRGQMASWSSGRAYANYLDGLIANPGEAYWGANLARLRQIKAAIDPGGLFRPAQGL</sequence>
<dbReference type="PANTHER" id="PTHR42973">
    <property type="entry name" value="BINDING OXIDOREDUCTASE, PUTATIVE (AFU_ORTHOLOGUE AFUA_1G17690)-RELATED"/>
    <property type="match status" value="1"/>
</dbReference>
<dbReference type="InterPro" id="IPR016169">
    <property type="entry name" value="FAD-bd_PCMH_sub2"/>
</dbReference>
<reference evidence="7 8" key="1">
    <citation type="submission" date="2023-06" db="EMBL/GenBank/DDBJ databases">
        <title>Pelomonas sp. PFR6 16S ribosomal RNA gene Genome sequencing and assembly.</title>
        <authorList>
            <person name="Woo H."/>
        </authorList>
    </citation>
    <scope>NUCLEOTIDE SEQUENCE [LARGE SCALE GENOMIC DNA]</scope>
    <source>
        <strain evidence="7 8">PFR6</strain>
    </source>
</reference>
<dbReference type="InterPro" id="IPR016167">
    <property type="entry name" value="FAD-bd_PCMH_sub1"/>
</dbReference>
<name>A0ABT8DQA3_9BURK</name>
<dbReference type="PANTHER" id="PTHR42973:SF39">
    <property type="entry name" value="FAD-BINDING PCMH-TYPE DOMAIN-CONTAINING PROTEIN"/>
    <property type="match status" value="1"/>
</dbReference>
<protein>
    <submittedName>
        <fullName evidence="7">FAD-binding oxidoreductase</fullName>
    </submittedName>
</protein>
<feature type="domain" description="FAD-binding PCMH-type" evidence="6">
    <location>
        <begin position="39"/>
        <end position="209"/>
    </location>
</feature>
<evidence type="ECO:0000313" key="7">
    <source>
        <dbReference type="EMBL" id="MDN3920531.1"/>
    </source>
</evidence>
<keyword evidence="5" id="KW-0560">Oxidoreductase</keyword>
<gene>
    <name evidence="7" type="ORF">QWJ38_09605</name>
</gene>
<dbReference type="Pfam" id="PF08031">
    <property type="entry name" value="BBE"/>
    <property type="match status" value="1"/>
</dbReference>
<proteinExistence type="inferred from homology"/>
<evidence type="ECO:0000256" key="4">
    <source>
        <dbReference type="ARBA" id="ARBA00022827"/>
    </source>
</evidence>
<dbReference type="Gene3D" id="3.30.465.10">
    <property type="match status" value="1"/>
</dbReference>